<reference evidence="2" key="1">
    <citation type="submission" date="2023-05" db="EMBL/GenBank/DDBJ databases">
        <title>Genome and transcriptome analyses reveal genes involved in the formation of fine ridges on petal epidermal cells in Hibiscus trionum.</title>
        <authorList>
            <person name="Koshimizu S."/>
            <person name="Masuda S."/>
            <person name="Ishii T."/>
            <person name="Shirasu K."/>
            <person name="Hoshino A."/>
            <person name="Arita M."/>
        </authorList>
    </citation>
    <scope>NUCLEOTIDE SEQUENCE</scope>
    <source>
        <strain evidence="2">Hamamatsu line</strain>
    </source>
</reference>
<evidence type="ECO:0000313" key="2">
    <source>
        <dbReference type="EMBL" id="GMJ05853.1"/>
    </source>
</evidence>
<dbReference type="Proteomes" id="UP001165190">
    <property type="component" value="Unassembled WGS sequence"/>
</dbReference>
<evidence type="ECO:0000313" key="3">
    <source>
        <dbReference type="Proteomes" id="UP001165190"/>
    </source>
</evidence>
<proteinExistence type="predicted"/>
<comment type="caution">
    <text evidence="2">The sequence shown here is derived from an EMBL/GenBank/DDBJ whole genome shotgun (WGS) entry which is preliminary data.</text>
</comment>
<keyword evidence="3" id="KW-1185">Reference proteome</keyword>
<protein>
    <submittedName>
        <fullName evidence="2">Cysteine-rich RLK (RECEPTOR-like protein kinase) 8</fullName>
    </submittedName>
</protein>
<keyword evidence="2" id="KW-0808">Transferase</keyword>
<feature type="domain" description="Reverse transcriptase Ty1/copia-type" evidence="1">
    <location>
        <begin position="3"/>
        <end position="137"/>
    </location>
</feature>
<dbReference type="Pfam" id="PF07727">
    <property type="entry name" value="RVT_2"/>
    <property type="match status" value="1"/>
</dbReference>
<dbReference type="SUPFAM" id="SSF56672">
    <property type="entry name" value="DNA/RNA polymerases"/>
    <property type="match status" value="1"/>
</dbReference>
<sequence length="137" mass="15625">MVTVRSVISLAALNGWPLYQMDVFNAFLQGDLFEEVYMTLPEGFNDQGGNRVCRLRKSLYGLKQASRQWNLKLTEALIQHGYVQSLYDYSMFTKQDGKKLVILLVYVDDLLITGNDAMMISDLKAVLNQSFKMKDLG</sequence>
<evidence type="ECO:0000259" key="1">
    <source>
        <dbReference type="Pfam" id="PF07727"/>
    </source>
</evidence>
<gene>
    <name evidence="2" type="ORF">HRI_004254500</name>
</gene>
<dbReference type="InterPro" id="IPR043502">
    <property type="entry name" value="DNA/RNA_pol_sf"/>
</dbReference>
<accession>A0A9W7J0E2</accession>
<keyword evidence="2" id="KW-0418">Kinase</keyword>
<dbReference type="OrthoDB" id="411615at2759"/>
<dbReference type="EMBL" id="BSYR01000045">
    <property type="protein sequence ID" value="GMJ05853.1"/>
    <property type="molecule type" value="Genomic_DNA"/>
</dbReference>
<dbReference type="GO" id="GO:0016301">
    <property type="term" value="F:kinase activity"/>
    <property type="evidence" value="ECO:0007669"/>
    <property type="project" value="UniProtKB-KW"/>
</dbReference>
<name>A0A9W7J0E2_HIBTR</name>
<dbReference type="InterPro" id="IPR013103">
    <property type="entry name" value="RVT_2"/>
</dbReference>
<dbReference type="AlphaFoldDB" id="A0A9W7J0E2"/>
<organism evidence="2 3">
    <name type="scientific">Hibiscus trionum</name>
    <name type="common">Flower of an hour</name>
    <dbReference type="NCBI Taxonomy" id="183268"/>
    <lineage>
        <taxon>Eukaryota</taxon>
        <taxon>Viridiplantae</taxon>
        <taxon>Streptophyta</taxon>
        <taxon>Embryophyta</taxon>
        <taxon>Tracheophyta</taxon>
        <taxon>Spermatophyta</taxon>
        <taxon>Magnoliopsida</taxon>
        <taxon>eudicotyledons</taxon>
        <taxon>Gunneridae</taxon>
        <taxon>Pentapetalae</taxon>
        <taxon>rosids</taxon>
        <taxon>malvids</taxon>
        <taxon>Malvales</taxon>
        <taxon>Malvaceae</taxon>
        <taxon>Malvoideae</taxon>
        <taxon>Hibiscus</taxon>
    </lineage>
</organism>